<keyword evidence="8" id="KW-1185">Reference proteome</keyword>
<organism evidence="7 8">
    <name type="scientific">Engystomops pustulosus</name>
    <name type="common">Tungara frog</name>
    <name type="synonym">Physalaemus pustulosus</name>
    <dbReference type="NCBI Taxonomy" id="76066"/>
    <lineage>
        <taxon>Eukaryota</taxon>
        <taxon>Metazoa</taxon>
        <taxon>Chordata</taxon>
        <taxon>Craniata</taxon>
        <taxon>Vertebrata</taxon>
        <taxon>Euteleostomi</taxon>
        <taxon>Amphibia</taxon>
        <taxon>Batrachia</taxon>
        <taxon>Anura</taxon>
        <taxon>Neobatrachia</taxon>
        <taxon>Hyloidea</taxon>
        <taxon>Leptodactylidae</taxon>
        <taxon>Leiuperinae</taxon>
        <taxon>Engystomops</taxon>
    </lineage>
</organism>
<dbReference type="SUPFAM" id="SSF52309">
    <property type="entry name" value="N-(deoxy)ribosyltransferase-like"/>
    <property type="match status" value="1"/>
</dbReference>
<keyword evidence="5" id="KW-0520">NAD</keyword>
<proteinExistence type="inferred from homology"/>
<keyword evidence="3" id="KW-0808">Transferase</keyword>
<comment type="similarity">
    <text evidence="1">Belongs to the ADP-ribosyl cyclase family.</text>
</comment>
<keyword evidence="4" id="KW-0378">Hydrolase</keyword>
<evidence type="ECO:0000256" key="3">
    <source>
        <dbReference type="ARBA" id="ARBA00022679"/>
    </source>
</evidence>
<dbReference type="GO" id="GO:0016740">
    <property type="term" value="F:transferase activity"/>
    <property type="evidence" value="ECO:0007669"/>
    <property type="project" value="UniProtKB-KW"/>
</dbReference>
<name>A0AAV7D3Z9_ENGPU</name>
<dbReference type="Proteomes" id="UP000824782">
    <property type="component" value="Unassembled WGS sequence"/>
</dbReference>
<dbReference type="PANTHER" id="PTHR10912">
    <property type="entry name" value="ADP-RIBOSYL CYCLASE"/>
    <property type="match status" value="1"/>
</dbReference>
<keyword evidence="6" id="KW-1015">Disulfide bond</keyword>
<dbReference type="GO" id="GO:0005886">
    <property type="term" value="C:plasma membrane"/>
    <property type="evidence" value="ECO:0007669"/>
    <property type="project" value="TreeGrafter"/>
</dbReference>
<dbReference type="Gene3D" id="1.20.82.10">
    <property type="entry name" value="ADP Ribosyl Cyclase, Chain A, domain 1"/>
    <property type="match status" value="1"/>
</dbReference>
<dbReference type="EMBL" id="WNYA01000001">
    <property type="protein sequence ID" value="KAG8591466.1"/>
    <property type="molecule type" value="Genomic_DNA"/>
</dbReference>
<gene>
    <name evidence="7" type="ORF">GDO81_000191</name>
</gene>
<evidence type="ECO:0000256" key="4">
    <source>
        <dbReference type="ARBA" id="ARBA00022801"/>
    </source>
</evidence>
<comment type="caution">
    <text evidence="7">The sequence shown here is derived from an EMBL/GenBank/DDBJ whole genome shotgun (WGS) entry which is preliminary data.</text>
</comment>
<evidence type="ECO:0000256" key="5">
    <source>
        <dbReference type="ARBA" id="ARBA00023027"/>
    </source>
</evidence>
<evidence type="ECO:0000313" key="8">
    <source>
        <dbReference type="Proteomes" id="UP000824782"/>
    </source>
</evidence>
<dbReference type="AlphaFoldDB" id="A0AAV7D3Z9"/>
<dbReference type="Pfam" id="PF02267">
    <property type="entry name" value="Rib_hydrolayse"/>
    <property type="match status" value="1"/>
</dbReference>
<dbReference type="EC" id="3.2.2.6" evidence="2"/>
<protein>
    <recommendedName>
        <fullName evidence="2">ADP-ribosyl cyclase/cyclic ADP-ribose hydrolase</fullName>
        <ecNumber evidence="2">3.2.2.6</ecNumber>
    </recommendedName>
</protein>
<dbReference type="CDD" id="cd04759">
    <property type="entry name" value="Rib_hydrolase"/>
    <property type="match status" value="1"/>
</dbReference>
<evidence type="ECO:0000256" key="2">
    <source>
        <dbReference type="ARBA" id="ARBA00011982"/>
    </source>
</evidence>
<accession>A0AAV7D3Z9</accession>
<reference evidence="7" key="1">
    <citation type="thesis" date="2020" institute="ProQuest LLC" country="789 East Eisenhower Parkway, Ann Arbor, MI, USA">
        <title>Comparative Genomics and Chromosome Evolution.</title>
        <authorList>
            <person name="Mudd A.B."/>
        </authorList>
    </citation>
    <scope>NUCLEOTIDE SEQUENCE</scope>
    <source>
        <strain evidence="7">237g6f4</strain>
        <tissue evidence="7">Blood</tissue>
    </source>
</reference>
<sequence length="364" mass="41141">MEHSIEHMRNQKWHRLISKDRIIKAISVVSSDHRTSEEMSYGGPWRPGGIQAWNILGLIMRPSRVTLDGLLFAMITIINLQRADQWRGPGTTPNLEDIVIGRCYDYIETVNPSVGKKNCTAIWEAFQGAFISKDPCSVFPSDYERYINLTLHDIPMNKSLFWENNKQLVHRLSDRGKRYMALGDTLMGWLADNLHFCGSSSNSGFDYNSCPTSSECESNAQESFWRSASVTYAKHSSGEIQIMLNGSTPGGGFPMPSFLSDFEIPNFQRDKVSKINIWVMDEINGVNVDSCGENSTARLQSVLSHRGFPYDCYDNYRAVRILQCVDFPGNPECTTNSGSGFTSVWMTMIPVWITIMNNYGNMND</sequence>
<evidence type="ECO:0000256" key="6">
    <source>
        <dbReference type="ARBA" id="ARBA00023157"/>
    </source>
</evidence>
<dbReference type="InterPro" id="IPR003193">
    <property type="entry name" value="ADP-ribosyl_cyclase"/>
</dbReference>
<dbReference type="GO" id="GO:0061809">
    <property type="term" value="F:NAD+ nucleosidase activity, cyclic ADP-ribose generating"/>
    <property type="evidence" value="ECO:0007669"/>
    <property type="project" value="UniProtKB-EC"/>
</dbReference>
<evidence type="ECO:0000256" key="1">
    <source>
        <dbReference type="ARBA" id="ARBA00005406"/>
    </source>
</evidence>
<dbReference type="Gene3D" id="3.40.50.720">
    <property type="entry name" value="NAD(P)-binding Rossmann-like Domain"/>
    <property type="match status" value="1"/>
</dbReference>
<dbReference type="GO" id="GO:0030890">
    <property type="term" value="P:positive regulation of B cell proliferation"/>
    <property type="evidence" value="ECO:0007669"/>
    <property type="project" value="TreeGrafter"/>
</dbReference>
<dbReference type="PANTHER" id="PTHR10912:SF4">
    <property type="entry name" value="ADP-RIBOSYL CYCLASE_CYCLIC ADP-RIBOSE HYDROLASE 2"/>
    <property type="match status" value="1"/>
</dbReference>
<dbReference type="GO" id="GO:0016849">
    <property type="term" value="F:phosphorus-oxygen lyase activity"/>
    <property type="evidence" value="ECO:0007669"/>
    <property type="project" value="TreeGrafter"/>
</dbReference>
<evidence type="ECO:0000313" key="7">
    <source>
        <dbReference type="EMBL" id="KAG8591466.1"/>
    </source>
</evidence>